<organism evidence="2 3">
    <name type="scientific">Phytophthora sojae (strain P6497)</name>
    <name type="common">Soybean stem and root rot agent</name>
    <name type="synonym">Phytophthora megasperma f. sp. glycines</name>
    <dbReference type="NCBI Taxonomy" id="1094619"/>
    <lineage>
        <taxon>Eukaryota</taxon>
        <taxon>Sar</taxon>
        <taxon>Stramenopiles</taxon>
        <taxon>Oomycota</taxon>
        <taxon>Peronosporomycetes</taxon>
        <taxon>Peronosporales</taxon>
        <taxon>Peronosporaceae</taxon>
        <taxon>Phytophthora</taxon>
    </lineage>
</organism>
<dbReference type="GeneID" id="20639751"/>
<dbReference type="InParanoid" id="G4YPS5"/>
<gene>
    <name evidence="2" type="ORF">PHYSODRAFT_284315</name>
</gene>
<evidence type="ECO:0000313" key="3">
    <source>
        <dbReference type="Proteomes" id="UP000002640"/>
    </source>
</evidence>
<keyword evidence="1" id="KW-0175">Coiled coil</keyword>
<reference evidence="2 3" key="1">
    <citation type="journal article" date="2006" name="Science">
        <title>Phytophthora genome sequences uncover evolutionary origins and mechanisms of pathogenesis.</title>
        <authorList>
            <person name="Tyler B.M."/>
            <person name="Tripathy S."/>
            <person name="Zhang X."/>
            <person name="Dehal P."/>
            <person name="Jiang R.H."/>
            <person name="Aerts A."/>
            <person name="Arredondo F.D."/>
            <person name="Baxter L."/>
            <person name="Bensasson D."/>
            <person name="Beynon J.L."/>
            <person name="Chapman J."/>
            <person name="Damasceno C.M."/>
            <person name="Dorrance A.E."/>
            <person name="Dou D."/>
            <person name="Dickerman A.W."/>
            <person name="Dubchak I.L."/>
            <person name="Garbelotto M."/>
            <person name="Gijzen M."/>
            <person name="Gordon S.G."/>
            <person name="Govers F."/>
            <person name="Grunwald N.J."/>
            <person name="Huang W."/>
            <person name="Ivors K.L."/>
            <person name="Jones R.W."/>
            <person name="Kamoun S."/>
            <person name="Krampis K."/>
            <person name="Lamour K.H."/>
            <person name="Lee M.K."/>
            <person name="McDonald W.H."/>
            <person name="Medina M."/>
            <person name="Meijer H.J."/>
            <person name="Nordberg E.K."/>
            <person name="Maclean D.J."/>
            <person name="Ospina-Giraldo M.D."/>
            <person name="Morris P.F."/>
            <person name="Phuntumart V."/>
            <person name="Putnam N.H."/>
            <person name="Rash S."/>
            <person name="Rose J.K."/>
            <person name="Sakihama Y."/>
            <person name="Salamov A.A."/>
            <person name="Savidor A."/>
            <person name="Scheuring C.F."/>
            <person name="Smith B.M."/>
            <person name="Sobral B.W."/>
            <person name="Terry A."/>
            <person name="Torto-Alalibo T.A."/>
            <person name="Win J."/>
            <person name="Xu Z."/>
            <person name="Zhang H."/>
            <person name="Grigoriev I.V."/>
            <person name="Rokhsar D.S."/>
            <person name="Boore J.L."/>
        </authorList>
    </citation>
    <scope>NUCLEOTIDE SEQUENCE [LARGE SCALE GENOMIC DNA]</scope>
    <source>
        <strain evidence="2 3">P6497</strain>
    </source>
</reference>
<dbReference type="SMR" id="G4YPS5"/>
<dbReference type="AlphaFoldDB" id="G4YPS5"/>
<keyword evidence="3" id="KW-1185">Reference proteome</keyword>
<feature type="non-terminal residue" evidence="2">
    <location>
        <position position="165"/>
    </location>
</feature>
<evidence type="ECO:0000313" key="2">
    <source>
        <dbReference type="EMBL" id="EGZ28672.1"/>
    </source>
</evidence>
<dbReference type="Proteomes" id="UP000002640">
    <property type="component" value="Unassembled WGS sequence"/>
</dbReference>
<accession>G4YPS5</accession>
<dbReference type="KEGG" id="psoj:PHYSODRAFT_284315"/>
<dbReference type="RefSeq" id="XP_009515947.1">
    <property type="nucleotide sequence ID" value="XM_009517652.1"/>
</dbReference>
<feature type="coiled-coil region" evidence="1">
    <location>
        <begin position="38"/>
        <end position="72"/>
    </location>
</feature>
<sequence>MLHENTKQFRGISVKELEATKQSLRRSQEVVAGYYRENTVLKTLAENHQEVYDRLENRAKSAEATTKQLRQQQDSTAEVFKAAVAGHTAQSRRLHEFLAQADVAEDSESARLRRRNADLREQVKRLTLANRTLRARVKLEAMDPDVLTLVVEGSFPLDVSSLVYR</sequence>
<evidence type="ECO:0000256" key="1">
    <source>
        <dbReference type="SAM" id="Coils"/>
    </source>
</evidence>
<proteinExistence type="predicted"/>
<name>G4YPS5_PHYSP</name>
<feature type="coiled-coil region" evidence="1">
    <location>
        <begin position="109"/>
        <end position="136"/>
    </location>
</feature>
<protein>
    <submittedName>
        <fullName evidence="2">Uncharacterized protein</fullName>
    </submittedName>
</protein>
<dbReference type="EMBL" id="JH159151">
    <property type="protein sequence ID" value="EGZ28672.1"/>
    <property type="molecule type" value="Genomic_DNA"/>
</dbReference>